<dbReference type="Proteomes" id="UP001221686">
    <property type="component" value="Unassembled WGS sequence"/>
</dbReference>
<dbReference type="EMBL" id="JAQNDL010000002">
    <property type="protein sequence ID" value="MDC0718963.1"/>
    <property type="molecule type" value="Genomic_DNA"/>
</dbReference>
<keyword evidence="2" id="KW-1185">Reference proteome</keyword>
<accession>A0ABT5E0L8</accession>
<dbReference type="RefSeq" id="WP_272087474.1">
    <property type="nucleotide sequence ID" value="NZ_JAQNDL010000002.1"/>
</dbReference>
<reference evidence="1 2" key="1">
    <citation type="submission" date="2022-11" db="EMBL/GenBank/DDBJ databases">
        <title>Minimal conservation of predation-associated metabolite biosynthetic gene clusters underscores biosynthetic potential of Myxococcota including descriptions for ten novel species: Archangium lansinium sp. nov., Myxococcus landrumus sp. nov., Nannocystis bai.</title>
        <authorList>
            <person name="Ahearne A."/>
            <person name="Stevens C."/>
            <person name="Dowd S."/>
        </authorList>
    </citation>
    <scope>NUCLEOTIDE SEQUENCE [LARGE SCALE GENOMIC DNA]</scope>
    <source>
        <strain evidence="1 2">BB15-2</strain>
    </source>
</reference>
<proteinExistence type="predicted"/>
<protein>
    <submittedName>
        <fullName evidence="1">Uncharacterized protein</fullName>
    </submittedName>
</protein>
<name>A0ABT5E0L8_9BACT</name>
<sequence>MLLDEPELEAWSAPWARRLADGERRVIVGDGGRMARVPGYCD</sequence>
<comment type="caution">
    <text evidence="1">The sequence shown here is derived from an EMBL/GenBank/DDBJ whole genome shotgun (WGS) entry which is preliminary data.</text>
</comment>
<organism evidence="1 2">
    <name type="scientific">Nannocystis bainbridge</name>
    <dbReference type="NCBI Taxonomy" id="2995303"/>
    <lineage>
        <taxon>Bacteria</taxon>
        <taxon>Pseudomonadati</taxon>
        <taxon>Myxococcota</taxon>
        <taxon>Polyangia</taxon>
        <taxon>Nannocystales</taxon>
        <taxon>Nannocystaceae</taxon>
        <taxon>Nannocystis</taxon>
    </lineage>
</organism>
<evidence type="ECO:0000313" key="2">
    <source>
        <dbReference type="Proteomes" id="UP001221686"/>
    </source>
</evidence>
<evidence type="ECO:0000313" key="1">
    <source>
        <dbReference type="EMBL" id="MDC0718963.1"/>
    </source>
</evidence>
<gene>
    <name evidence="1" type="ORF">POL25_18815</name>
</gene>